<dbReference type="FunFam" id="3.40.309.10:FF:000003">
    <property type="entry name" value="Aldehyde dehydrogenase"/>
    <property type="match status" value="1"/>
</dbReference>
<dbReference type="Gene3D" id="3.40.605.10">
    <property type="entry name" value="Aldehyde Dehydrogenase, Chain A, domain 1"/>
    <property type="match status" value="1"/>
</dbReference>
<evidence type="ECO:0000256" key="6">
    <source>
        <dbReference type="PROSITE-ProRule" id="PRU10007"/>
    </source>
</evidence>
<dbReference type="SUPFAM" id="SSF53720">
    <property type="entry name" value="ALDH-like"/>
    <property type="match status" value="1"/>
</dbReference>
<dbReference type="InterPro" id="IPR029510">
    <property type="entry name" value="Ald_DH_CS_GLU"/>
</dbReference>
<dbReference type="GO" id="GO:0006081">
    <property type="term" value="P:aldehyde metabolic process"/>
    <property type="evidence" value="ECO:0007669"/>
    <property type="project" value="InterPro"/>
</dbReference>
<sequence length="473" mass="52898">MDTSTLSQPSTGASAIESLLKEQRAFFYSGQTLPLSFRKKQLLQLKKALQENEAAIYEALKQDFQKSPFETFVTEIAVLVSEIDFVLKHIDEWAAPKRVASSLLNFPSSDYVYPQPFGLCLIIGAWNYPLHLTIAPAIPAIAAGNCVVLKPSELSPHTSALIKQLTARYFDPRFMTTVEGGVEVSQKLLEQAWDKIFFTGSTRVGKIVMEAAAKHLTPVVLELGGKSPAVVDATANIEMAAKRIVWGKMVNAGQTCVAPDFVLVHEEVKELFLHHLTKYIKEFYGEEPELSPDFPRIVNSRHFERLSKLLERTKGRIVLGGQTDATQLYIAPTVVSGVDWQDALMEEELFGPILPVLTFTDIYEVMHRLQQMPHPLAMYIFTNDKKTEQLLIERVPFGGGCVNDVVVHLANHHLPFGGIGPSGMGNYHGKYGFDAFTHYKAIVKHATWLDVPIRYAPYEGKLSMVKKLVKWIL</sequence>
<dbReference type="InterPro" id="IPR016161">
    <property type="entry name" value="Ald_DH/histidinol_DH"/>
</dbReference>
<dbReference type="InterPro" id="IPR016162">
    <property type="entry name" value="Ald_DH_N"/>
</dbReference>
<evidence type="ECO:0000256" key="7">
    <source>
        <dbReference type="RuleBase" id="RU003345"/>
    </source>
</evidence>
<reference evidence="9 10" key="1">
    <citation type="submission" date="2020-03" db="EMBL/GenBank/DDBJ databases">
        <title>Genomic Encyclopedia of Type Strains, Phase IV (KMG-IV): sequencing the most valuable type-strain genomes for metagenomic binning, comparative biology and taxonomic classification.</title>
        <authorList>
            <person name="Goeker M."/>
        </authorList>
    </citation>
    <scope>NUCLEOTIDE SEQUENCE [LARGE SCALE GENOMIC DNA]</scope>
    <source>
        <strain evidence="9 10">DSM 5718</strain>
    </source>
</reference>
<dbReference type="AlphaFoldDB" id="A0A846MM94"/>
<evidence type="ECO:0000256" key="5">
    <source>
        <dbReference type="PIRSR" id="PIRSR036492-1"/>
    </source>
</evidence>
<organism evidence="9 10">
    <name type="scientific">Thermonema lapsum</name>
    <dbReference type="NCBI Taxonomy" id="28195"/>
    <lineage>
        <taxon>Bacteria</taxon>
        <taxon>Pseudomonadati</taxon>
        <taxon>Bacteroidota</taxon>
        <taxon>Cytophagia</taxon>
        <taxon>Cytophagales</taxon>
        <taxon>Thermonemataceae</taxon>
        <taxon>Thermonema</taxon>
    </lineage>
</organism>
<evidence type="ECO:0000259" key="8">
    <source>
        <dbReference type="Pfam" id="PF00171"/>
    </source>
</evidence>
<feature type="domain" description="Aldehyde dehydrogenase" evidence="8">
    <location>
        <begin position="9"/>
        <end position="442"/>
    </location>
</feature>
<comment type="similarity">
    <text evidence="1 4 7">Belongs to the aldehyde dehydrogenase family.</text>
</comment>
<dbReference type="EMBL" id="JAASRN010000001">
    <property type="protein sequence ID" value="NIK72550.1"/>
    <property type="molecule type" value="Genomic_DNA"/>
</dbReference>
<proteinExistence type="inferred from homology"/>
<name>A0A846MM94_9BACT</name>
<accession>A0A846MM94</accession>
<gene>
    <name evidence="9" type="ORF">FHS56_000036</name>
</gene>
<evidence type="ECO:0000256" key="1">
    <source>
        <dbReference type="ARBA" id="ARBA00009986"/>
    </source>
</evidence>
<evidence type="ECO:0000256" key="2">
    <source>
        <dbReference type="ARBA" id="ARBA00023002"/>
    </source>
</evidence>
<keyword evidence="3" id="KW-0520">NAD</keyword>
<comment type="caution">
    <text evidence="9">The sequence shown here is derived from an EMBL/GenBank/DDBJ whole genome shotgun (WGS) entry which is preliminary data.</text>
</comment>
<dbReference type="PROSITE" id="PS00687">
    <property type="entry name" value="ALDEHYDE_DEHYDR_GLU"/>
    <property type="match status" value="1"/>
</dbReference>
<dbReference type="RefSeq" id="WP_166917876.1">
    <property type="nucleotide sequence ID" value="NZ_JAASRN010000001.1"/>
</dbReference>
<evidence type="ECO:0000256" key="4">
    <source>
        <dbReference type="PIRNR" id="PIRNR036492"/>
    </source>
</evidence>
<dbReference type="PANTHER" id="PTHR43570">
    <property type="entry name" value="ALDEHYDE DEHYDROGENASE"/>
    <property type="match status" value="1"/>
</dbReference>
<evidence type="ECO:0000256" key="3">
    <source>
        <dbReference type="ARBA" id="ARBA00023027"/>
    </source>
</evidence>
<keyword evidence="10" id="KW-1185">Reference proteome</keyword>
<keyword evidence="2 4" id="KW-0560">Oxidoreductase</keyword>
<feature type="active site" evidence="5">
    <location>
        <position position="256"/>
    </location>
</feature>
<dbReference type="InterPro" id="IPR015590">
    <property type="entry name" value="Aldehyde_DH_dom"/>
</dbReference>
<dbReference type="GO" id="GO:0004029">
    <property type="term" value="F:aldehyde dehydrogenase (NAD+) activity"/>
    <property type="evidence" value="ECO:0007669"/>
    <property type="project" value="TreeGrafter"/>
</dbReference>
<dbReference type="PANTHER" id="PTHR43570:SF16">
    <property type="entry name" value="ALDEHYDE DEHYDROGENASE TYPE III, ISOFORM Q"/>
    <property type="match status" value="1"/>
</dbReference>
<dbReference type="CDD" id="cd07136">
    <property type="entry name" value="ALDH_YwdH-P39616"/>
    <property type="match status" value="1"/>
</dbReference>
<dbReference type="InterPro" id="IPR016163">
    <property type="entry name" value="Ald_DH_C"/>
</dbReference>
<evidence type="ECO:0000313" key="10">
    <source>
        <dbReference type="Proteomes" id="UP000537126"/>
    </source>
</evidence>
<feature type="active site" evidence="5 6">
    <location>
        <position position="222"/>
    </location>
</feature>
<evidence type="ECO:0000313" key="9">
    <source>
        <dbReference type="EMBL" id="NIK72550.1"/>
    </source>
</evidence>
<dbReference type="InterPro" id="IPR012394">
    <property type="entry name" value="Aldehyde_DH_NAD(P)"/>
</dbReference>
<dbReference type="Gene3D" id="3.40.309.10">
    <property type="entry name" value="Aldehyde Dehydrogenase, Chain A, domain 2"/>
    <property type="match status" value="1"/>
</dbReference>
<dbReference type="GO" id="GO:0005737">
    <property type="term" value="C:cytoplasm"/>
    <property type="evidence" value="ECO:0007669"/>
    <property type="project" value="TreeGrafter"/>
</dbReference>
<protein>
    <recommendedName>
        <fullName evidence="4">Aldehyde dehydrogenase</fullName>
    </recommendedName>
</protein>
<dbReference type="PIRSF" id="PIRSF036492">
    <property type="entry name" value="ALDH"/>
    <property type="match status" value="1"/>
</dbReference>
<dbReference type="Pfam" id="PF00171">
    <property type="entry name" value="Aldedh"/>
    <property type="match status" value="1"/>
</dbReference>
<dbReference type="FunFam" id="3.40.605.10:FF:000004">
    <property type="entry name" value="Aldehyde dehydrogenase"/>
    <property type="match status" value="1"/>
</dbReference>
<dbReference type="Proteomes" id="UP000537126">
    <property type="component" value="Unassembled WGS sequence"/>
</dbReference>